<dbReference type="Gene3D" id="3.40.720.10">
    <property type="entry name" value="Alkaline Phosphatase, subunit A"/>
    <property type="match status" value="1"/>
</dbReference>
<feature type="domain" description="Sulfatase N-terminal" evidence="6">
    <location>
        <begin position="70"/>
        <end position="436"/>
    </location>
</feature>
<feature type="region of interest" description="Disordered" evidence="5">
    <location>
        <begin position="542"/>
        <end position="563"/>
    </location>
</feature>
<evidence type="ECO:0000256" key="2">
    <source>
        <dbReference type="ARBA" id="ARBA00022723"/>
    </source>
</evidence>
<dbReference type="CDD" id="cd16145">
    <property type="entry name" value="ARS_like"/>
    <property type="match status" value="1"/>
</dbReference>
<dbReference type="GO" id="GO:0046872">
    <property type="term" value="F:metal ion binding"/>
    <property type="evidence" value="ECO:0007669"/>
    <property type="project" value="UniProtKB-KW"/>
</dbReference>
<dbReference type="InterPro" id="IPR017850">
    <property type="entry name" value="Alkaline_phosphatase_core_sf"/>
</dbReference>
<dbReference type="EMBL" id="SJPL01000001">
    <property type="protein sequence ID" value="TWT70053.1"/>
    <property type="molecule type" value="Genomic_DNA"/>
</dbReference>
<evidence type="ECO:0000256" key="3">
    <source>
        <dbReference type="ARBA" id="ARBA00022801"/>
    </source>
</evidence>
<dbReference type="Pfam" id="PF00884">
    <property type="entry name" value="Sulfatase"/>
    <property type="match status" value="1"/>
</dbReference>
<reference evidence="7 8" key="1">
    <citation type="submission" date="2019-02" db="EMBL/GenBank/DDBJ databases">
        <title>Deep-cultivation of Planctomycetes and their phenomic and genomic characterization uncovers novel biology.</title>
        <authorList>
            <person name="Wiegand S."/>
            <person name="Jogler M."/>
            <person name="Boedeker C."/>
            <person name="Pinto D."/>
            <person name="Vollmers J."/>
            <person name="Rivas-Marin E."/>
            <person name="Kohn T."/>
            <person name="Peeters S.H."/>
            <person name="Heuer A."/>
            <person name="Rast P."/>
            <person name="Oberbeckmann S."/>
            <person name="Bunk B."/>
            <person name="Jeske O."/>
            <person name="Meyerdierks A."/>
            <person name="Storesund J.E."/>
            <person name="Kallscheuer N."/>
            <person name="Luecker S."/>
            <person name="Lage O.M."/>
            <person name="Pohl T."/>
            <person name="Merkel B.J."/>
            <person name="Hornburger P."/>
            <person name="Mueller R.-W."/>
            <person name="Bruemmer F."/>
            <person name="Labrenz M."/>
            <person name="Spormann A.M."/>
            <person name="Op Den Camp H."/>
            <person name="Overmann J."/>
            <person name="Amann R."/>
            <person name="Jetten M.S.M."/>
            <person name="Mascher T."/>
            <person name="Medema M.H."/>
            <person name="Devos D.P."/>
            <person name="Kaster A.-K."/>
            <person name="Ovreas L."/>
            <person name="Rohde M."/>
            <person name="Galperin M.Y."/>
            <person name="Jogler C."/>
        </authorList>
    </citation>
    <scope>NUCLEOTIDE SEQUENCE [LARGE SCALE GENOMIC DNA]</scope>
    <source>
        <strain evidence="7 8">Pan14r</strain>
    </source>
</reference>
<comment type="caution">
    <text evidence="7">The sequence shown here is derived from an EMBL/GenBank/DDBJ whole genome shotgun (WGS) entry which is preliminary data.</text>
</comment>
<dbReference type="SUPFAM" id="SSF53649">
    <property type="entry name" value="Alkaline phosphatase-like"/>
    <property type="match status" value="1"/>
</dbReference>
<gene>
    <name evidence="7" type="primary">atsA_45</name>
    <name evidence="7" type="ORF">Pan14r_23510</name>
</gene>
<sequence>MLHIRATINRGFRYSGMIRIDWLHAPSLLTAKECPAMAVIARSFFAVFVVSLFVVSQDDQCLAEAQDRPPNIVFIMADDLGYGELGCYGQQKIETPNLDALAKQGVRLTQHYCGAPVCAPSRCVLMTGRHLAKAEVRNNRDSGNGRIFPGQFPLTDEAVTIAEVLKTKGYINGAFGKWGLGPSRTSGSPIRQGFDRFYGYNGQRNAHSFYPAFLDSNEREVRINKYPIPGHDRKPEGSVDADDYRAENYAPDLILKEAIGFIKANKDKTFFAYLPFTEPHVAMQPPQSWIDHYPSQWDQPGEPFDGHGAYRGQNGYLPHPRPRAAYAAMISDLDEHVGQVLQTLDEFGLTDHTIVVFTSDNGPTHEGRDPNFHIGGAACKFFDSTGGLKGYKGSADEGGIRVPCLVRYPGVIPAGTVCDFPSYFPDWFATLSSLAGADGYQDQSIADLSDGTVLTDALRGKDAERQSPMIWEFTGYGGYVVVRDGKWKAIRRDVVRKNPEPWELYDLSSDPGETNDLATEFPERVQAMEQVFLDNRTIEPDFPNPLYDAQTAAKETSGAKGSN</sequence>
<comment type="similarity">
    <text evidence="1">Belongs to the sulfatase family.</text>
</comment>
<evidence type="ECO:0000259" key="6">
    <source>
        <dbReference type="Pfam" id="PF00884"/>
    </source>
</evidence>
<dbReference type="Proteomes" id="UP000317238">
    <property type="component" value="Unassembled WGS sequence"/>
</dbReference>
<dbReference type="InterPro" id="IPR024607">
    <property type="entry name" value="Sulfatase_CS"/>
</dbReference>
<organism evidence="7 8">
    <name type="scientific">Crateriforma conspicua</name>
    <dbReference type="NCBI Taxonomy" id="2527996"/>
    <lineage>
        <taxon>Bacteria</taxon>
        <taxon>Pseudomonadati</taxon>
        <taxon>Planctomycetota</taxon>
        <taxon>Planctomycetia</taxon>
        <taxon>Planctomycetales</taxon>
        <taxon>Planctomycetaceae</taxon>
        <taxon>Crateriforma</taxon>
    </lineage>
</organism>
<evidence type="ECO:0000313" key="7">
    <source>
        <dbReference type="EMBL" id="TWT70053.1"/>
    </source>
</evidence>
<evidence type="ECO:0000256" key="4">
    <source>
        <dbReference type="ARBA" id="ARBA00022837"/>
    </source>
</evidence>
<dbReference type="AlphaFoldDB" id="A0A5C5Y5Q8"/>
<dbReference type="PANTHER" id="PTHR42693:SF53">
    <property type="entry name" value="ENDO-4-O-SULFATASE"/>
    <property type="match status" value="1"/>
</dbReference>
<dbReference type="InterPro" id="IPR000917">
    <property type="entry name" value="Sulfatase_N"/>
</dbReference>
<evidence type="ECO:0000256" key="1">
    <source>
        <dbReference type="ARBA" id="ARBA00008779"/>
    </source>
</evidence>
<accession>A0A5C5Y5Q8</accession>
<dbReference type="InterPro" id="IPR050738">
    <property type="entry name" value="Sulfatase"/>
</dbReference>
<keyword evidence="8" id="KW-1185">Reference proteome</keyword>
<name>A0A5C5Y5Q8_9PLAN</name>
<dbReference type="EC" id="3.1.6.1" evidence="7"/>
<evidence type="ECO:0000313" key="8">
    <source>
        <dbReference type="Proteomes" id="UP000317238"/>
    </source>
</evidence>
<dbReference type="PROSITE" id="PS00523">
    <property type="entry name" value="SULFATASE_1"/>
    <property type="match status" value="1"/>
</dbReference>
<keyword evidence="4" id="KW-0106">Calcium</keyword>
<keyword evidence="3 7" id="KW-0378">Hydrolase</keyword>
<dbReference type="GO" id="GO:0004065">
    <property type="term" value="F:arylsulfatase activity"/>
    <property type="evidence" value="ECO:0007669"/>
    <property type="project" value="UniProtKB-EC"/>
</dbReference>
<dbReference type="PANTHER" id="PTHR42693">
    <property type="entry name" value="ARYLSULFATASE FAMILY MEMBER"/>
    <property type="match status" value="1"/>
</dbReference>
<protein>
    <submittedName>
        <fullName evidence="7">Arylsulfatase</fullName>
        <ecNumber evidence="7">3.1.6.1</ecNumber>
    </submittedName>
</protein>
<dbReference type="Gene3D" id="3.30.1120.10">
    <property type="match status" value="1"/>
</dbReference>
<evidence type="ECO:0000256" key="5">
    <source>
        <dbReference type="SAM" id="MobiDB-lite"/>
    </source>
</evidence>
<proteinExistence type="inferred from homology"/>
<keyword evidence="2" id="KW-0479">Metal-binding</keyword>